<dbReference type="RefSeq" id="WP_243653531.1">
    <property type="nucleotide sequence ID" value="NZ_SMFZ01000001.1"/>
</dbReference>
<protein>
    <submittedName>
        <fullName evidence="2">Uncharacterized protein</fullName>
    </submittedName>
</protein>
<comment type="caution">
    <text evidence="2">The sequence shown here is derived from an EMBL/GenBank/DDBJ whole genome shotgun (WGS) entry which is preliminary data.</text>
</comment>
<name>A0A4R1HY63_PSEEN</name>
<feature type="compositionally biased region" description="Polar residues" evidence="1">
    <location>
        <begin position="198"/>
        <end position="214"/>
    </location>
</feature>
<sequence length="264" mass="28058">MADKSLLQFILDLLRDPEKLQEFKDDPKGALSACGLQNVTPEQVHDAIVLASDNDHVSFDRDYNTGGNHVAGASVPPPPPPASHADHDAGVKYLDKYVTNNYITNNIDDRDTIIDQSVNQNIDTHGGDFNQTIDNHSVNATGDGAVAAGGDIKDSTITTGHGNVVGDGNHVVNGNDNTTAFGEGSAVRDVNVKDGSAFSVNGDSSADSSTNDSFNKTHTETTDIDKTINSHNTDTDSSVHTDVDNHSHTDLLSHNNVDLHLPVL</sequence>
<reference evidence="2 3" key="1">
    <citation type="submission" date="2019-03" db="EMBL/GenBank/DDBJ databases">
        <title>Sequencing the genomes of 1000 actinobacteria strains.</title>
        <authorList>
            <person name="Klenk H.-P."/>
        </authorList>
    </citation>
    <scope>NUCLEOTIDE SEQUENCE [LARGE SCALE GENOMIC DNA]</scope>
    <source>
        <strain evidence="2 3">DSM 44969</strain>
    </source>
</reference>
<dbReference type="NCBIfam" id="NF038175">
    <property type="entry name" value="IniB_NTERM"/>
    <property type="match status" value="1"/>
</dbReference>
<evidence type="ECO:0000256" key="1">
    <source>
        <dbReference type="SAM" id="MobiDB-lite"/>
    </source>
</evidence>
<feature type="region of interest" description="Disordered" evidence="1">
    <location>
        <begin position="223"/>
        <end position="242"/>
    </location>
</feature>
<proteinExistence type="predicted"/>
<dbReference type="AlphaFoldDB" id="A0A4R1HY63"/>
<feature type="region of interest" description="Disordered" evidence="1">
    <location>
        <begin position="198"/>
        <end position="218"/>
    </location>
</feature>
<dbReference type="InterPro" id="IPR049709">
    <property type="entry name" value="IniB-like_N"/>
</dbReference>
<evidence type="ECO:0000313" key="3">
    <source>
        <dbReference type="Proteomes" id="UP000295560"/>
    </source>
</evidence>
<evidence type="ECO:0000313" key="2">
    <source>
        <dbReference type="EMBL" id="TCK27754.1"/>
    </source>
</evidence>
<accession>A0A4R1HY63</accession>
<keyword evidence="3" id="KW-1185">Reference proteome</keyword>
<dbReference type="Proteomes" id="UP000295560">
    <property type="component" value="Unassembled WGS sequence"/>
</dbReference>
<gene>
    <name evidence="2" type="ORF">EV378_3632</name>
</gene>
<dbReference type="EMBL" id="SMFZ01000001">
    <property type="protein sequence ID" value="TCK27754.1"/>
    <property type="molecule type" value="Genomic_DNA"/>
</dbReference>
<organism evidence="2 3">
    <name type="scientific">Pseudonocardia endophytica</name>
    <dbReference type="NCBI Taxonomy" id="401976"/>
    <lineage>
        <taxon>Bacteria</taxon>
        <taxon>Bacillati</taxon>
        <taxon>Actinomycetota</taxon>
        <taxon>Actinomycetes</taxon>
        <taxon>Pseudonocardiales</taxon>
        <taxon>Pseudonocardiaceae</taxon>
        <taxon>Pseudonocardia</taxon>
    </lineage>
</organism>